<keyword evidence="8 9" id="KW-0325">Glycoprotein</keyword>
<keyword evidence="3 9" id="KW-0808">Transferase</keyword>
<protein>
    <recommendedName>
        <fullName evidence="9">Carbohydrate sulfotransferase</fullName>
        <ecNumber evidence="9">2.8.2.-</ecNumber>
    </recommendedName>
</protein>
<reference evidence="11" key="1">
    <citation type="submission" date="2014-01" db="EMBL/GenBank/DDBJ databases">
        <title>The Genome Sequence of Anopheles farauti FAR1 (V2).</title>
        <authorList>
            <consortium name="The Broad Institute Genomics Platform"/>
            <person name="Neafsey D.E."/>
            <person name="Besansky N."/>
            <person name="Howell P."/>
            <person name="Walton C."/>
            <person name="Young S.K."/>
            <person name="Zeng Q."/>
            <person name="Gargeya S."/>
            <person name="Fitzgerald M."/>
            <person name="Haas B."/>
            <person name="Abouelleil A."/>
            <person name="Allen A.W."/>
            <person name="Alvarado L."/>
            <person name="Arachchi H.M."/>
            <person name="Berlin A.M."/>
            <person name="Chapman S.B."/>
            <person name="Gainer-Dewar J."/>
            <person name="Goldberg J."/>
            <person name="Griggs A."/>
            <person name="Gujja S."/>
            <person name="Hansen M."/>
            <person name="Howarth C."/>
            <person name="Imamovic A."/>
            <person name="Ireland A."/>
            <person name="Larimer J."/>
            <person name="McCowan C."/>
            <person name="Murphy C."/>
            <person name="Pearson M."/>
            <person name="Poon T.W."/>
            <person name="Priest M."/>
            <person name="Roberts A."/>
            <person name="Saif S."/>
            <person name="Shea T."/>
            <person name="Sisk P."/>
            <person name="Sykes S."/>
            <person name="Wortman J."/>
            <person name="Nusbaum C."/>
            <person name="Birren B."/>
        </authorList>
    </citation>
    <scope>NUCLEOTIDE SEQUENCE [LARGE SCALE GENOMIC DNA]</scope>
    <source>
        <strain evidence="11">FAR1</strain>
    </source>
</reference>
<sequence>MGVVVTARRRASSSVGLPADRASVGAVVGWVAVAVLVTCAVLVLILPWPLPYEESIEEIMQDRSSYLRDQCQTIRTLGNFSLPGAGRPVNPQHLYYNYFHQPRLRLLWCSISKVASTSWMYQFNHWAGVPRERIDRAARELKALTRMYYPVPTRADVEQIKQERQPAVRFMLVRDPMDRFVSAYESLIVRPQSDNYRNLRRLIFREIYGADVPQPASGGHTENFTNTSTTIPVPTFSDFTEFVLRRRNVLDPHWNSYYNLCDPCFFEPTVIVKLETYDRDVGHLLRLANLTADNYDNDRERAGDRFEGHRLNVNHHRGTKSASDSTLHRLAELTADQFERLYRRYELDFRLFQYDASQYFALFRED</sequence>
<accession>A0A182QEK3</accession>
<evidence type="ECO:0000256" key="7">
    <source>
        <dbReference type="ARBA" id="ARBA00023136"/>
    </source>
</evidence>
<dbReference type="AlphaFoldDB" id="A0A182QEK3"/>
<evidence type="ECO:0000256" key="8">
    <source>
        <dbReference type="ARBA" id="ARBA00023180"/>
    </source>
</evidence>
<dbReference type="Pfam" id="PF03567">
    <property type="entry name" value="Sulfotransfer_2"/>
    <property type="match status" value="1"/>
</dbReference>
<name>A0A182QEK3_9DIPT</name>
<comment type="subcellular location">
    <subcellularLocation>
        <location evidence="1 9">Golgi apparatus membrane</location>
        <topology evidence="1 9">Single-pass type II membrane protein</topology>
    </subcellularLocation>
</comment>
<keyword evidence="9" id="KW-0735">Signal-anchor</keyword>
<organism evidence="10 11">
    <name type="scientific">Anopheles farauti</name>
    <dbReference type="NCBI Taxonomy" id="69004"/>
    <lineage>
        <taxon>Eukaryota</taxon>
        <taxon>Metazoa</taxon>
        <taxon>Ecdysozoa</taxon>
        <taxon>Arthropoda</taxon>
        <taxon>Hexapoda</taxon>
        <taxon>Insecta</taxon>
        <taxon>Pterygota</taxon>
        <taxon>Neoptera</taxon>
        <taxon>Endopterygota</taxon>
        <taxon>Diptera</taxon>
        <taxon>Nematocera</taxon>
        <taxon>Culicoidea</taxon>
        <taxon>Culicidae</taxon>
        <taxon>Anophelinae</taxon>
        <taxon>Anopheles</taxon>
    </lineage>
</organism>
<evidence type="ECO:0000256" key="3">
    <source>
        <dbReference type="ARBA" id="ARBA00022679"/>
    </source>
</evidence>
<evidence type="ECO:0000256" key="2">
    <source>
        <dbReference type="ARBA" id="ARBA00006339"/>
    </source>
</evidence>
<dbReference type="GO" id="GO:0008146">
    <property type="term" value="F:sulfotransferase activity"/>
    <property type="evidence" value="ECO:0007669"/>
    <property type="project" value="InterPro"/>
</dbReference>
<keyword evidence="11" id="KW-1185">Reference proteome</keyword>
<dbReference type="VEuPathDB" id="VectorBase:AFAF008564"/>
<evidence type="ECO:0000256" key="6">
    <source>
        <dbReference type="ARBA" id="ARBA00023034"/>
    </source>
</evidence>
<dbReference type="STRING" id="69004.A0A182QEK3"/>
<keyword evidence="9" id="KW-0119">Carbohydrate metabolism</keyword>
<comment type="similarity">
    <text evidence="2 9">Belongs to the sulfotransferase 2 family.</text>
</comment>
<evidence type="ECO:0000256" key="9">
    <source>
        <dbReference type="RuleBase" id="RU364020"/>
    </source>
</evidence>
<dbReference type="InterPro" id="IPR005331">
    <property type="entry name" value="Sulfotransferase"/>
</dbReference>
<evidence type="ECO:0000256" key="1">
    <source>
        <dbReference type="ARBA" id="ARBA00004323"/>
    </source>
</evidence>
<keyword evidence="5 9" id="KW-1133">Transmembrane helix</keyword>
<evidence type="ECO:0000313" key="10">
    <source>
        <dbReference type="EnsemblMetazoa" id="AFAF008564-PA"/>
    </source>
</evidence>
<dbReference type="EnsemblMetazoa" id="AFAF008564-RA">
    <property type="protein sequence ID" value="AFAF008564-PA"/>
    <property type="gene ID" value="AFAF008564"/>
</dbReference>
<feature type="transmembrane region" description="Helical" evidence="9">
    <location>
        <begin position="27"/>
        <end position="50"/>
    </location>
</feature>
<dbReference type="Proteomes" id="UP000075886">
    <property type="component" value="Unassembled WGS sequence"/>
</dbReference>
<proteinExistence type="inferred from homology"/>
<evidence type="ECO:0000256" key="5">
    <source>
        <dbReference type="ARBA" id="ARBA00022989"/>
    </source>
</evidence>
<dbReference type="GO" id="GO:0016051">
    <property type="term" value="P:carbohydrate biosynthetic process"/>
    <property type="evidence" value="ECO:0007669"/>
    <property type="project" value="InterPro"/>
</dbReference>
<dbReference type="EMBL" id="AXCN02001132">
    <property type="status" value="NOT_ANNOTATED_CDS"/>
    <property type="molecule type" value="Genomic_DNA"/>
</dbReference>
<dbReference type="InterPro" id="IPR018011">
    <property type="entry name" value="Carb_sulfotrans_8-10"/>
</dbReference>
<dbReference type="GO" id="GO:0000139">
    <property type="term" value="C:Golgi membrane"/>
    <property type="evidence" value="ECO:0007669"/>
    <property type="project" value="UniProtKB-SubCell"/>
</dbReference>
<evidence type="ECO:0000256" key="4">
    <source>
        <dbReference type="ARBA" id="ARBA00022692"/>
    </source>
</evidence>
<dbReference type="EC" id="2.8.2.-" evidence="9"/>
<keyword evidence="7 9" id="KW-0472">Membrane</keyword>
<dbReference type="PANTHER" id="PTHR12137">
    <property type="entry name" value="CARBOHYDRATE SULFOTRANSFERASE"/>
    <property type="match status" value="1"/>
</dbReference>
<dbReference type="PANTHER" id="PTHR12137:SF54">
    <property type="entry name" value="CARBOHYDRATE SULFOTRANSFERASE"/>
    <property type="match status" value="1"/>
</dbReference>
<keyword evidence="6 9" id="KW-0333">Golgi apparatus</keyword>
<evidence type="ECO:0000313" key="11">
    <source>
        <dbReference type="Proteomes" id="UP000075886"/>
    </source>
</evidence>
<keyword evidence="4 9" id="KW-0812">Transmembrane</keyword>
<reference evidence="10" key="2">
    <citation type="submission" date="2020-05" db="UniProtKB">
        <authorList>
            <consortium name="EnsemblMetazoa"/>
        </authorList>
    </citation>
    <scope>IDENTIFICATION</scope>
    <source>
        <strain evidence="10">FAR1</strain>
    </source>
</reference>